<feature type="transmembrane region" description="Helical" evidence="18">
    <location>
        <begin position="319"/>
        <end position="337"/>
    </location>
</feature>
<evidence type="ECO:0000256" key="11">
    <source>
        <dbReference type="ARBA" id="ARBA00022982"/>
    </source>
</evidence>
<dbReference type="Pfam" id="PF00361">
    <property type="entry name" value="Proton_antipo_M"/>
    <property type="match status" value="1"/>
</dbReference>
<dbReference type="InterPro" id="IPR050175">
    <property type="entry name" value="Complex_I_Subunit_2"/>
</dbReference>
<evidence type="ECO:0000256" key="2">
    <source>
        <dbReference type="ARBA" id="ARBA00004448"/>
    </source>
</evidence>
<feature type="transmembrane region" description="Helical" evidence="18">
    <location>
        <begin position="60"/>
        <end position="81"/>
    </location>
</feature>
<evidence type="ECO:0000256" key="16">
    <source>
        <dbReference type="ARBA" id="ARBA00023136"/>
    </source>
</evidence>
<evidence type="ECO:0000256" key="1">
    <source>
        <dbReference type="ARBA" id="ARBA00003257"/>
    </source>
</evidence>
<keyword evidence="15 18" id="KW-0496">Mitochondrion</keyword>
<feature type="transmembrane region" description="Helical" evidence="18">
    <location>
        <begin position="5"/>
        <end position="24"/>
    </location>
</feature>
<feature type="transmembrane region" description="Helical" evidence="18">
    <location>
        <begin position="87"/>
        <end position="110"/>
    </location>
</feature>
<feature type="transmembrane region" description="Helical" evidence="18">
    <location>
        <begin position="294"/>
        <end position="313"/>
    </location>
</feature>
<dbReference type="GO" id="GO:0005743">
    <property type="term" value="C:mitochondrial inner membrane"/>
    <property type="evidence" value="ECO:0007669"/>
    <property type="project" value="UniProtKB-SubCell"/>
</dbReference>
<keyword evidence="6" id="KW-0813">Transport</keyword>
<keyword evidence="7 18" id="KW-0679">Respiratory chain</keyword>
<keyword evidence="13 18" id="KW-0520">NAD</keyword>
<sequence>MFLNIYVNLIFLPVLILSSVSIFFVSSWFYQWIIMEINMISFISLVLADKKSDSSLCIQYFLVQSIMSLIFVALSLNLDFLNFFNDFSIYFALNLILLIKMGLPPFFIWYNKFVMGLSWLNMFFLTTIQKIIPLFIFYDLSIYQFNNIYLFNLFCMLLFSFYCAMMGLFITNLKLLMSFSSIIQMVWIFFLMYLSEYYCLIMFFVYMIISLSMFLFFELFNCLNLLDLNMLILNNFWFKVLFISIFFSLSGLPPFFGFLLKWIAIYIFNYYLSFFFILFLIFNSLISMFFYSRIIFNFFFFHWISLKVNYLMINYHFNLNIILVGLIFLNFFGLSLFEIF</sequence>
<keyword evidence="8 18" id="KW-0812">Transmembrane</keyword>
<dbReference type="EMBL" id="MT947603">
    <property type="protein sequence ID" value="QTA50563.1"/>
    <property type="molecule type" value="Genomic_DNA"/>
</dbReference>
<evidence type="ECO:0000313" key="20">
    <source>
        <dbReference type="EMBL" id="QTA50563.1"/>
    </source>
</evidence>
<evidence type="ECO:0000256" key="6">
    <source>
        <dbReference type="ARBA" id="ARBA00022448"/>
    </source>
</evidence>
<proteinExistence type="inferred from homology"/>
<feature type="domain" description="NADH:quinone oxidoreductase/Mrp antiporter transmembrane" evidence="19">
    <location>
        <begin position="22"/>
        <end position="287"/>
    </location>
</feature>
<evidence type="ECO:0000256" key="4">
    <source>
        <dbReference type="ARBA" id="ARBA00012944"/>
    </source>
</evidence>
<keyword evidence="11 18" id="KW-0249">Electron transport</keyword>
<feature type="transmembrane region" description="Helical" evidence="18">
    <location>
        <begin position="148"/>
        <end position="168"/>
    </location>
</feature>
<evidence type="ECO:0000256" key="5">
    <source>
        <dbReference type="ARBA" id="ARBA00021008"/>
    </source>
</evidence>
<geneLocation type="mitochondrion" evidence="20"/>
<comment type="catalytic activity">
    <reaction evidence="17 18">
        <text>a ubiquinone + NADH + 5 H(+)(in) = a ubiquinol + NAD(+) + 4 H(+)(out)</text>
        <dbReference type="Rhea" id="RHEA:29091"/>
        <dbReference type="Rhea" id="RHEA-COMP:9565"/>
        <dbReference type="Rhea" id="RHEA-COMP:9566"/>
        <dbReference type="ChEBI" id="CHEBI:15378"/>
        <dbReference type="ChEBI" id="CHEBI:16389"/>
        <dbReference type="ChEBI" id="CHEBI:17976"/>
        <dbReference type="ChEBI" id="CHEBI:57540"/>
        <dbReference type="ChEBI" id="CHEBI:57945"/>
        <dbReference type="EC" id="7.1.1.2"/>
    </reaction>
</comment>
<comment type="subcellular location">
    <subcellularLocation>
        <location evidence="2 18">Mitochondrion inner membrane</location>
        <topology evidence="2 18">Multi-pass membrane protein</topology>
    </subcellularLocation>
</comment>
<keyword evidence="12 18" id="KW-1133">Transmembrane helix</keyword>
<feature type="transmembrane region" description="Helical" evidence="18">
    <location>
        <begin position="200"/>
        <end position="224"/>
    </location>
</feature>
<dbReference type="GO" id="GO:0008137">
    <property type="term" value="F:NADH dehydrogenase (ubiquinone) activity"/>
    <property type="evidence" value="ECO:0007669"/>
    <property type="project" value="UniProtKB-EC"/>
</dbReference>
<dbReference type="PANTHER" id="PTHR46552:SF1">
    <property type="entry name" value="NADH-UBIQUINONE OXIDOREDUCTASE CHAIN 2"/>
    <property type="match status" value="1"/>
</dbReference>
<evidence type="ECO:0000256" key="15">
    <source>
        <dbReference type="ARBA" id="ARBA00023128"/>
    </source>
</evidence>
<comment type="function">
    <text evidence="1">Core subunit of the mitochondrial membrane respiratory chain NADH dehydrogenase (Complex I) that is believed to belong to the minimal assembly required for catalysis. Complex I functions in the transfer of electrons from NADH to the respiratory chain. The immediate electron acceptor for the enzyme is believed to be ubiquinone.</text>
</comment>
<accession>A0A8A3UY05</accession>
<evidence type="ECO:0000256" key="3">
    <source>
        <dbReference type="ARBA" id="ARBA00007012"/>
    </source>
</evidence>
<evidence type="ECO:0000256" key="7">
    <source>
        <dbReference type="ARBA" id="ARBA00022660"/>
    </source>
</evidence>
<keyword evidence="14 18" id="KW-0830">Ubiquinone</keyword>
<keyword evidence="10 18" id="KW-1278">Translocase</keyword>
<keyword evidence="16 18" id="KW-0472">Membrane</keyword>
<feature type="transmembrane region" description="Helical" evidence="18">
    <location>
        <begin position="117"/>
        <end position="136"/>
    </location>
</feature>
<gene>
    <name evidence="20" type="primary">ND2</name>
</gene>
<name>A0A8A3UY05_9HYME</name>
<evidence type="ECO:0000256" key="18">
    <source>
        <dbReference type="RuleBase" id="RU003403"/>
    </source>
</evidence>
<dbReference type="PANTHER" id="PTHR46552">
    <property type="entry name" value="NADH-UBIQUINONE OXIDOREDUCTASE CHAIN 2"/>
    <property type="match status" value="1"/>
</dbReference>
<evidence type="ECO:0000256" key="9">
    <source>
        <dbReference type="ARBA" id="ARBA00022792"/>
    </source>
</evidence>
<comment type="similarity">
    <text evidence="3 18">Belongs to the complex I subunit 2 family.</text>
</comment>
<dbReference type="InterPro" id="IPR003917">
    <property type="entry name" value="NADH_UbQ_OxRdtase_chain2"/>
</dbReference>
<reference evidence="20" key="1">
    <citation type="journal article" name="Insects">
        <title>Tracking the Distribution and Burst of Nuclear Mitochondrial DNA Sequences (NUMTs) in Fig Wasp Genomes.</title>
        <authorList>
            <person name="Wang J.X."/>
            <person name="Liu J."/>
            <person name="Miao Y.H."/>
            <person name="Huang D.W."/>
            <person name="Xiao J.H."/>
        </authorList>
    </citation>
    <scope>NUCLEOTIDE SEQUENCE</scope>
</reference>
<feature type="transmembrane region" description="Helical" evidence="18">
    <location>
        <begin position="236"/>
        <end position="256"/>
    </location>
</feature>
<evidence type="ECO:0000256" key="8">
    <source>
        <dbReference type="ARBA" id="ARBA00022692"/>
    </source>
</evidence>
<keyword evidence="9 18" id="KW-0999">Mitochondrion inner membrane</keyword>
<evidence type="ECO:0000256" key="10">
    <source>
        <dbReference type="ARBA" id="ARBA00022967"/>
    </source>
</evidence>
<dbReference type="InterPro" id="IPR001750">
    <property type="entry name" value="ND/Mrp_TM"/>
</dbReference>
<dbReference type="PRINTS" id="PR01436">
    <property type="entry name" value="NADHDHGNASE2"/>
</dbReference>
<dbReference type="AlphaFoldDB" id="A0A8A3UY05"/>
<feature type="transmembrane region" description="Helical" evidence="18">
    <location>
        <begin position="175"/>
        <end position="194"/>
    </location>
</feature>
<feature type="transmembrane region" description="Helical" evidence="18">
    <location>
        <begin position="262"/>
        <end position="282"/>
    </location>
</feature>
<protein>
    <recommendedName>
        <fullName evidence="5 18">NADH-ubiquinone oxidoreductase chain 2</fullName>
        <ecNumber evidence="4 18">7.1.1.2</ecNumber>
    </recommendedName>
</protein>
<evidence type="ECO:0000259" key="19">
    <source>
        <dbReference type="Pfam" id="PF00361"/>
    </source>
</evidence>
<feature type="transmembrane region" description="Helical" evidence="18">
    <location>
        <begin position="30"/>
        <end position="48"/>
    </location>
</feature>
<evidence type="ECO:0000256" key="13">
    <source>
        <dbReference type="ARBA" id="ARBA00023027"/>
    </source>
</evidence>
<dbReference type="GO" id="GO:0006120">
    <property type="term" value="P:mitochondrial electron transport, NADH to ubiquinone"/>
    <property type="evidence" value="ECO:0007669"/>
    <property type="project" value="InterPro"/>
</dbReference>
<comment type="function">
    <text evidence="18">Core subunit of the mitochondrial membrane respiratory chain NADH dehydrogenase (Complex I) which catalyzes electron transfer from NADH through the respiratory chain, using ubiquinone as an electron acceptor. Essential for the catalytic activity and assembly of complex I.</text>
</comment>
<dbReference type="EC" id="7.1.1.2" evidence="4 18"/>
<evidence type="ECO:0000256" key="12">
    <source>
        <dbReference type="ARBA" id="ARBA00022989"/>
    </source>
</evidence>
<evidence type="ECO:0000256" key="14">
    <source>
        <dbReference type="ARBA" id="ARBA00023075"/>
    </source>
</evidence>
<evidence type="ECO:0000256" key="17">
    <source>
        <dbReference type="ARBA" id="ARBA00049551"/>
    </source>
</evidence>
<organism evidence="20">
    <name type="scientific">Sycophila sp. 2 JXW-2020</name>
    <dbReference type="NCBI Taxonomy" id="2781670"/>
    <lineage>
        <taxon>Eukaryota</taxon>
        <taxon>Metazoa</taxon>
        <taxon>Ecdysozoa</taxon>
        <taxon>Arthropoda</taxon>
        <taxon>Hexapoda</taxon>
        <taxon>Insecta</taxon>
        <taxon>Pterygota</taxon>
        <taxon>Neoptera</taxon>
        <taxon>Endopterygota</taxon>
        <taxon>Hymenoptera</taxon>
        <taxon>Apocrita</taxon>
        <taxon>Proctotrupomorpha</taxon>
        <taxon>Chalcidoidea</taxon>
        <taxon>Eurytomidae</taxon>
        <taxon>Eurytominae</taxon>
        <taxon>Sycophila</taxon>
    </lineage>
</organism>